<protein>
    <submittedName>
        <fullName evidence="2">Uncharacterized protein</fullName>
    </submittedName>
</protein>
<feature type="transmembrane region" description="Helical" evidence="1">
    <location>
        <begin position="38"/>
        <end position="58"/>
    </location>
</feature>
<dbReference type="EMBL" id="JBHMQV010000001">
    <property type="protein sequence ID" value="MFC0842545.1"/>
    <property type="molecule type" value="Genomic_DNA"/>
</dbReference>
<comment type="caution">
    <text evidence="2">The sequence shown here is derived from an EMBL/GenBank/DDBJ whole genome shotgun (WGS) entry which is preliminary data.</text>
</comment>
<reference evidence="2 3" key="1">
    <citation type="submission" date="2024-09" db="EMBL/GenBank/DDBJ databases">
        <authorList>
            <person name="Sun Q."/>
            <person name="Mori K."/>
        </authorList>
    </citation>
    <scope>NUCLEOTIDE SEQUENCE [LARGE SCALE GENOMIC DNA]</scope>
    <source>
        <strain evidence="2 3">JCM 4557</strain>
    </source>
</reference>
<proteinExistence type="predicted"/>
<evidence type="ECO:0000256" key="1">
    <source>
        <dbReference type="SAM" id="Phobius"/>
    </source>
</evidence>
<organism evidence="2 3">
    <name type="scientific">Streptomyces noboritoensis</name>
    <dbReference type="NCBI Taxonomy" id="67337"/>
    <lineage>
        <taxon>Bacteria</taxon>
        <taxon>Bacillati</taxon>
        <taxon>Actinomycetota</taxon>
        <taxon>Actinomycetes</taxon>
        <taxon>Kitasatosporales</taxon>
        <taxon>Streptomycetaceae</taxon>
        <taxon>Streptomyces</taxon>
    </lineage>
</organism>
<sequence>MGVFLGVFLFWPAAVLLLAGYANPQRRPIAAKIMGGAGALVTAAVLAGSALFVWDFVISP</sequence>
<evidence type="ECO:0000313" key="2">
    <source>
        <dbReference type="EMBL" id="MFC0842545.1"/>
    </source>
</evidence>
<accession>A0ABV6T9T3</accession>
<name>A0ABV6T9T3_9ACTN</name>
<keyword evidence="3" id="KW-1185">Reference proteome</keyword>
<gene>
    <name evidence="2" type="ORF">ACFH04_02195</name>
</gene>
<keyword evidence="1" id="KW-1133">Transmembrane helix</keyword>
<dbReference type="Proteomes" id="UP001589887">
    <property type="component" value="Unassembled WGS sequence"/>
</dbReference>
<dbReference type="RefSeq" id="WP_190092716.1">
    <property type="nucleotide sequence ID" value="NZ_JBHMQV010000001.1"/>
</dbReference>
<keyword evidence="1" id="KW-0472">Membrane</keyword>
<evidence type="ECO:0000313" key="3">
    <source>
        <dbReference type="Proteomes" id="UP001589887"/>
    </source>
</evidence>
<keyword evidence="1" id="KW-0812">Transmembrane</keyword>